<protein>
    <submittedName>
        <fullName evidence="8">Putative amp-binding enzyme</fullName>
    </submittedName>
</protein>
<dbReference type="Pfam" id="PF13193">
    <property type="entry name" value="AMP-binding_C"/>
    <property type="match status" value="1"/>
</dbReference>
<evidence type="ECO:0000259" key="7">
    <source>
        <dbReference type="Pfam" id="PF13193"/>
    </source>
</evidence>
<dbReference type="Proteomes" id="UP000053317">
    <property type="component" value="Unassembled WGS sequence"/>
</dbReference>
<evidence type="ECO:0000313" key="8">
    <source>
        <dbReference type="EMBL" id="KKY22772.1"/>
    </source>
</evidence>
<keyword evidence="9" id="KW-1185">Reference proteome</keyword>
<evidence type="ECO:0000256" key="3">
    <source>
        <dbReference type="ARBA" id="ARBA00022598"/>
    </source>
</evidence>
<dbReference type="FunFam" id="3.30.300.30:FF:000007">
    <property type="entry name" value="4-coumarate--CoA ligase 2"/>
    <property type="match status" value="1"/>
</dbReference>
<dbReference type="InterPro" id="IPR020845">
    <property type="entry name" value="AMP-binding_CS"/>
</dbReference>
<dbReference type="GO" id="GO:0016405">
    <property type="term" value="F:CoA-ligase activity"/>
    <property type="evidence" value="ECO:0007669"/>
    <property type="project" value="TreeGrafter"/>
</dbReference>
<accession>A0A0G2EIV2</accession>
<dbReference type="InterPro" id="IPR045851">
    <property type="entry name" value="AMP-bd_C_sf"/>
</dbReference>
<dbReference type="Gene3D" id="3.30.300.30">
    <property type="match status" value="1"/>
</dbReference>
<evidence type="ECO:0000256" key="5">
    <source>
        <dbReference type="ARBA" id="ARBA00022840"/>
    </source>
</evidence>
<dbReference type="EMBL" id="LCWF01000073">
    <property type="protein sequence ID" value="KKY22772.1"/>
    <property type="molecule type" value="Genomic_DNA"/>
</dbReference>
<reference evidence="8 9" key="2">
    <citation type="submission" date="2015-05" db="EMBL/GenBank/DDBJ databases">
        <authorList>
            <person name="Morales-Cruz A."/>
            <person name="Amrine K.C."/>
            <person name="Cantu D."/>
        </authorList>
    </citation>
    <scope>NUCLEOTIDE SEQUENCE [LARGE SCALE GENOMIC DNA]</scope>
    <source>
        <strain evidence="8">UCRPC4</strain>
    </source>
</reference>
<dbReference type="OrthoDB" id="6509636at2759"/>
<keyword evidence="4" id="KW-0547">Nucleotide-binding</keyword>
<dbReference type="Pfam" id="PF00501">
    <property type="entry name" value="AMP-binding"/>
    <property type="match status" value="1"/>
</dbReference>
<evidence type="ECO:0000256" key="4">
    <source>
        <dbReference type="ARBA" id="ARBA00022741"/>
    </source>
</evidence>
<dbReference type="GO" id="GO:0005524">
    <property type="term" value="F:ATP binding"/>
    <property type="evidence" value="ECO:0007669"/>
    <property type="project" value="UniProtKB-KW"/>
</dbReference>
<dbReference type="PROSITE" id="PS00455">
    <property type="entry name" value="AMP_BINDING"/>
    <property type="match status" value="1"/>
</dbReference>
<dbReference type="InterPro" id="IPR042099">
    <property type="entry name" value="ANL_N_sf"/>
</dbReference>
<dbReference type="InterPro" id="IPR000873">
    <property type="entry name" value="AMP-dep_synth/lig_dom"/>
</dbReference>
<feature type="domain" description="AMP-dependent synthetase/ligase" evidence="6">
    <location>
        <begin position="23"/>
        <end position="378"/>
    </location>
</feature>
<comment type="pathway">
    <text evidence="1">Secondary metabolite biosynthesis.</text>
</comment>
<feature type="domain" description="AMP-binding enzyme C-terminal" evidence="7">
    <location>
        <begin position="428"/>
        <end position="506"/>
    </location>
</feature>
<dbReference type="GO" id="GO:0019748">
    <property type="term" value="P:secondary metabolic process"/>
    <property type="evidence" value="ECO:0007669"/>
    <property type="project" value="TreeGrafter"/>
</dbReference>
<organism evidence="8 9">
    <name type="scientific">Phaeomoniella chlamydospora</name>
    <name type="common">Phaeoacremonium chlamydosporum</name>
    <dbReference type="NCBI Taxonomy" id="158046"/>
    <lineage>
        <taxon>Eukaryota</taxon>
        <taxon>Fungi</taxon>
        <taxon>Dikarya</taxon>
        <taxon>Ascomycota</taxon>
        <taxon>Pezizomycotina</taxon>
        <taxon>Eurotiomycetes</taxon>
        <taxon>Chaetothyriomycetidae</taxon>
        <taxon>Phaeomoniellales</taxon>
        <taxon>Phaeomoniellaceae</taxon>
        <taxon>Phaeomoniella</taxon>
    </lineage>
</organism>
<comment type="similarity">
    <text evidence="2">Belongs to the ATP-dependent AMP-binding enzyme family.</text>
</comment>
<evidence type="ECO:0000313" key="9">
    <source>
        <dbReference type="Proteomes" id="UP000053317"/>
    </source>
</evidence>
<keyword evidence="5" id="KW-0067">ATP-binding</keyword>
<dbReference type="Gene3D" id="3.40.50.12780">
    <property type="entry name" value="N-terminal domain of ligase-like"/>
    <property type="match status" value="1"/>
</dbReference>
<evidence type="ECO:0000256" key="1">
    <source>
        <dbReference type="ARBA" id="ARBA00005179"/>
    </source>
</evidence>
<name>A0A0G2EIV2_PHACM</name>
<keyword evidence="3" id="KW-0436">Ligase</keyword>
<dbReference type="InterPro" id="IPR025110">
    <property type="entry name" value="AMP-bd_C"/>
</dbReference>
<evidence type="ECO:0000256" key="2">
    <source>
        <dbReference type="ARBA" id="ARBA00006432"/>
    </source>
</evidence>
<dbReference type="AlphaFoldDB" id="A0A0G2EIV2"/>
<evidence type="ECO:0000259" key="6">
    <source>
        <dbReference type="Pfam" id="PF00501"/>
    </source>
</evidence>
<dbReference type="SUPFAM" id="SSF56801">
    <property type="entry name" value="Acetyl-CoA synthetase-like"/>
    <property type="match status" value="1"/>
</dbReference>
<dbReference type="PANTHER" id="PTHR24096">
    <property type="entry name" value="LONG-CHAIN-FATTY-ACID--COA LIGASE"/>
    <property type="match status" value="1"/>
</dbReference>
<reference evidence="8 9" key="1">
    <citation type="submission" date="2015-05" db="EMBL/GenBank/DDBJ databases">
        <title>Distinctive expansion of gene families associated with plant cell wall degradation and secondary metabolism in the genomes of grapevine trunk pathogens.</title>
        <authorList>
            <person name="Lawrence D.P."/>
            <person name="Travadon R."/>
            <person name="Rolshausen P.E."/>
            <person name="Baumgartner K."/>
        </authorList>
    </citation>
    <scope>NUCLEOTIDE SEQUENCE [LARGE SCALE GENOMIC DNA]</scope>
    <source>
        <strain evidence="8">UCRPC4</strain>
    </source>
</reference>
<proteinExistence type="inferred from homology"/>
<comment type="caution">
    <text evidence="8">The sequence shown here is derived from an EMBL/GenBank/DDBJ whole genome shotgun (WGS) entry which is preliminary data.</text>
</comment>
<dbReference type="PANTHER" id="PTHR24096:SF317">
    <property type="entry name" value="ADENYLATE-FORMING ENZYME AFEA"/>
    <property type="match status" value="1"/>
</dbReference>
<gene>
    <name evidence="8" type="ORF">UCRPC4_g03098</name>
</gene>
<sequence>MLVRYAIEVGKLTFTQVYIDAYNSTDSLTAKQLKENVRKLICGLQTLGLKPGDSVCVHSFNHIWYPVLYLGIIGAGGVFVGSNPAYTARELTRVLTVTKAKFILVQPELSQTLPDVAAACKIPQSRILMIDLDSPDAHDSPTSLHALLQHGEADWIKFDNEETAKRTTAALLWTSGTSGVPKAAAMSHYGLVAQSVISEWHGRRVPYKVRRLLPLPLFHSFILPFNISPLREGHQTYIMKRFNRDDYVDFVKQFQINTIPVVPPIALAVFGQIRPNDSSLTSLREIVCAGAPLGGEVQTNLARSLHEDARFVQLWGMTETGWLAAYTYPERGEFGSVGRLVPNTKVKAIDRNGAEVRGSGGNQLGELYIQGPGTMSYYINEGGSTENDFEDGWFRTGDIGYQKQGQWYIVDRAKDLIKVRGWSVSPAEIEACLLEHPGIKDAAVIGIKTKDGTEELPRAFIVKAKDVEPITEQMVKEHVQKHLAKFKALDGGVQFVDTIPRTVSGKILRRVMRDMAREEI</sequence>